<accession>A0A4Q7TBK7</accession>
<evidence type="ECO:0000256" key="1">
    <source>
        <dbReference type="ARBA" id="ARBA00022679"/>
    </source>
</evidence>
<dbReference type="CDD" id="cd03801">
    <property type="entry name" value="GT4_PimA-like"/>
    <property type="match status" value="1"/>
</dbReference>
<dbReference type="Pfam" id="PF00534">
    <property type="entry name" value="Glycos_transf_1"/>
    <property type="match status" value="1"/>
</dbReference>
<evidence type="ECO:0000313" key="4">
    <source>
        <dbReference type="Proteomes" id="UP000292408"/>
    </source>
</evidence>
<dbReference type="PANTHER" id="PTHR12526:SF637">
    <property type="entry name" value="GLYCOSYLTRANSFERASE EPSF-RELATED"/>
    <property type="match status" value="1"/>
</dbReference>
<organism evidence="3 4">
    <name type="scientific">Microcella alkaliphila</name>
    <dbReference type="NCBI Taxonomy" id="279828"/>
    <lineage>
        <taxon>Bacteria</taxon>
        <taxon>Bacillati</taxon>
        <taxon>Actinomycetota</taxon>
        <taxon>Actinomycetes</taxon>
        <taxon>Micrococcales</taxon>
        <taxon>Microbacteriaceae</taxon>
        <taxon>Microcella</taxon>
    </lineage>
</organism>
<protein>
    <submittedName>
        <fullName evidence="3">Glycosyltransferase involved in cell wall biosynthesis</fullName>
    </submittedName>
</protein>
<keyword evidence="4" id="KW-1185">Reference proteome</keyword>
<comment type="caution">
    <text evidence="3">The sequence shown here is derived from an EMBL/GenBank/DDBJ whole genome shotgun (WGS) entry which is preliminary data.</text>
</comment>
<gene>
    <name evidence="3" type="ORF">EV140_2601</name>
</gene>
<dbReference type="Gene3D" id="3.40.50.2000">
    <property type="entry name" value="Glycogen Phosphorylase B"/>
    <property type="match status" value="2"/>
</dbReference>
<reference evidence="3 4" key="1">
    <citation type="journal article" date="2015" name="Stand. Genomic Sci.">
        <title>Genomic Encyclopedia of Bacterial and Archaeal Type Strains, Phase III: the genomes of soil and plant-associated and newly described type strains.</title>
        <authorList>
            <person name="Whitman W.B."/>
            <person name="Woyke T."/>
            <person name="Klenk H.P."/>
            <person name="Zhou Y."/>
            <person name="Lilburn T.G."/>
            <person name="Beck B.J."/>
            <person name="De Vos P."/>
            <person name="Vandamme P."/>
            <person name="Eisen J.A."/>
            <person name="Garrity G."/>
            <person name="Hugenholtz P."/>
            <person name="Kyrpides N.C."/>
        </authorList>
    </citation>
    <scope>NUCLEOTIDE SEQUENCE [LARGE SCALE GENOMIC DNA]</scope>
    <source>
        <strain evidence="3 4">AC4r</strain>
    </source>
</reference>
<dbReference type="Proteomes" id="UP000292408">
    <property type="component" value="Unassembled WGS sequence"/>
</dbReference>
<keyword evidence="1 3" id="KW-0808">Transferase</keyword>
<name>A0A4Q7TBK7_9MICO</name>
<evidence type="ECO:0000313" key="3">
    <source>
        <dbReference type="EMBL" id="RZT57483.1"/>
    </source>
</evidence>
<dbReference type="GO" id="GO:0016757">
    <property type="term" value="F:glycosyltransferase activity"/>
    <property type="evidence" value="ECO:0007669"/>
    <property type="project" value="InterPro"/>
</dbReference>
<feature type="domain" description="Glycosyl transferase family 1" evidence="2">
    <location>
        <begin position="199"/>
        <end position="350"/>
    </location>
</feature>
<proteinExistence type="predicted"/>
<sequence length="454" mass="50089">MGGAERSLLKLVEDWQASNPDFEPFFITKAPRGSFIRELEARGWPFLALRFNGWALPSDSMKPGTKSEFAIRDYNATKRIIAEMEKQKPRLVVTNTVVAPWGAFAAAVLGIPHAWFVREYGDLDHQLAFATSPKETFEDISYFSDVIFVNSNTLRDYVNNLTGRPDIHVCYPSLDVKAIRDKSLESPSLSGPRRQDSRSVQLVQVGRVSRGKGQDTAIRALSRVASKGLDVKLAIVGSADESAYEDHLKILARELGVADRVLFHGHDDNPFRFIHEADICITASTNEAFGRTTLEYMILGKPVIAAARGGSTELIDDGISGMLFAPESDEELADCLEHYLEKPDLIVEHGKAAMARSVLFTDGQQGNSAAIEVVESLAIGEHGKPKLPKIARRWFELPALVHGAYSEGGVSHESRVPLRGPRARLIAVVRRIPVVGRIARKAREFARRPGGPRS</sequence>
<dbReference type="EMBL" id="SGXT01000019">
    <property type="protein sequence ID" value="RZT57483.1"/>
    <property type="molecule type" value="Genomic_DNA"/>
</dbReference>
<evidence type="ECO:0000259" key="2">
    <source>
        <dbReference type="Pfam" id="PF00534"/>
    </source>
</evidence>
<dbReference type="InterPro" id="IPR001296">
    <property type="entry name" value="Glyco_trans_1"/>
</dbReference>
<dbReference type="PANTHER" id="PTHR12526">
    <property type="entry name" value="GLYCOSYLTRANSFERASE"/>
    <property type="match status" value="1"/>
</dbReference>
<dbReference type="SUPFAM" id="SSF53756">
    <property type="entry name" value="UDP-Glycosyltransferase/glycogen phosphorylase"/>
    <property type="match status" value="1"/>
</dbReference>
<dbReference type="AlphaFoldDB" id="A0A4Q7TBK7"/>